<keyword evidence="3" id="KW-1185">Reference proteome</keyword>
<feature type="transmembrane region" description="Helical" evidence="1">
    <location>
        <begin position="89"/>
        <end position="108"/>
    </location>
</feature>
<evidence type="ECO:0000313" key="2">
    <source>
        <dbReference type="EMBL" id="NYJ07770.1"/>
    </source>
</evidence>
<proteinExistence type="predicted"/>
<dbReference type="RefSeq" id="WP_179719868.1">
    <property type="nucleotide sequence ID" value="NZ_JACBZT010000001.1"/>
</dbReference>
<evidence type="ECO:0008006" key="4">
    <source>
        <dbReference type="Google" id="ProtNLM"/>
    </source>
</evidence>
<feature type="transmembrane region" description="Helical" evidence="1">
    <location>
        <begin position="120"/>
        <end position="141"/>
    </location>
</feature>
<feature type="transmembrane region" description="Helical" evidence="1">
    <location>
        <begin position="48"/>
        <end position="69"/>
    </location>
</feature>
<feature type="transmembrane region" description="Helical" evidence="1">
    <location>
        <begin position="148"/>
        <end position="175"/>
    </location>
</feature>
<feature type="transmembrane region" description="Helical" evidence="1">
    <location>
        <begin position="195"/>
        <end position="215"/>
    </location>
</feature>
<evidence type="ECO:0000256" key="1">
    <source>
        <dbReference type="SAM" id="Phobius"/>
    </source>
</evidence>
<dbReference type="Proteomes" id="UP000541969">
    <property type="component" value="Unassembled WGS sequence"/>
</dbReference>
<reference evidence="2 3" key="1">
    <citation type="submission" date="2020-07" db="EMBL/GenBank/DDBJ databases">
        <title>Sequencing the genomes of 1000 actinobacteria strains.</title>
        <authorList>
            <person name="Klenk H.-P."/>
        </authorList>
    </citation>
    <scope>NUCLEOTIDE SEQUENCE [LARGE SCALE GENOMIC DNA]</scope>
    <source>
        <strain evidence="2 3">DSM 104001</strain>
    </source>
</reference>
<accession>A0A853CJ11</accession>
<comment type="caution">
    <text evidence="2">The sequence shown here is derived from an EMBL/GenBank/DDBJ whole genome shotgun (WGS) entry which is preliminary data.</text>
</comment>
<gene>
    <name evidence="2" type="ORF">GGQ55_004048</name>
</gene>
<dbReference type="EMBL" id="JACBZT010000001">
    <property type="protein sequence ID" value="NYJ07770.1"/>
    <property type="molecule type" value="Genomic_DNA"/>
</dbReference>
<dbReference type="AlphaFoldDB" id="A0A853CJ11"/>
<organism evidence="2 3">
    <name type="scientific">Petropleomorpha daqingensis</name>
    <dbReference type="NCBI Taxonomy" id="2026353"/>
    <lineage>
        <taxon>Bacteria</taxon>
        <taxon>Bacillati</taxon>
        <taxon>Actinomycetota</taxon>
        <taxon>Actinomycetes</taxon>
        <taxon>Geodermatophilales</taxon>
        <taxon>Geodermatophilaceae</taxon>
        <taxon>Petropleomorpha</taxon>
    </lineage>
</organism>
<protein>
    <recommendedName>
        <fullName evidence="4">ABC-2 type transport system permease protein</fullName>
    </recommendedName>
</protein>
<keyword evidence="1" id="KW-0812">Transmembrane</keyword>
<keyword evidence="1" id="KW-1133">Transmembrane helix</keyword>
<keyword evidence="1" id="KW-0472">Membrane</keyword>
<name>A0A853CJ11_9ACTN</name>
<feature type="transmembrane region" description="Helical" evidence="1">
    <location>
        <begin position="20"/>
        <end position="36"/>
    </location>
</feature>
<sequence length="229" mass="24591">MSRVRVVARATVVELLRRRAVVVLLFLVPLAFYLARHDLVGQSIRLATVGMAWALSTLAAFAGLAGQAIDPRLRLSGFGTFELLAGRVLGLWCLAAPLIAVYSTVILVDQGGLPRWPGVIGGLLLTALIAVPFGLLVAAVLRRPLESAMLLLVVSGLQVILDPFGLAARFVPFWSVRELGTWTVDGTDGGYVRRALLHAVAVVVLLGALTVLARVRALRSRPHLRLIEV</sequence>
<evidence type="ECO:0000313" key="3">
    <source>
        <dbReference type="Proteomes" id="UP000541969"/>
    </source>
</evidence>